<dbReference type="PROSITE" id="PS00284">
    <property type="entry name" value="SERPIN"/>
    <property type="match status" value="1"/>
</dbReference>
<dbReference type="GO" id="GO:0004867">
    <property type="term" value="F:serine-type endopeptidase inhibitor activity"/>
    <property type="evidence" value="ECO:0007669"/>
    <property type="project" value="InterPro"/>
</dbReference>
<dbReference type="InterPro" id="IPR000215">
    <property type="entry name" value="Serpin_fam"/>
</dbReference>
<dbReference type="SUPFAM" id="SSF56574">
    <property type="entry name" value="Serpins"/>
    <property type="match status" value="1"/>
</dbReference>
<name>A0AAN5D3G4_9BILA</name>
<sequence length="357" mass="38506">QMSSSTDFALSLLRAASPHSENFVISPFSLGAALAIVHDGAKDDTQEQLTRLLGQNLSPAEVSSLYSSLTTALSEKNSKVVTNVANRFFLAKGFNLKPDYASHVEKAFSAGVEHINFKDAQGSANHVNSFVSEHTRGMIPRIVSAPDFVSAIAVLINAVYFKGEWATQFKKEATQTKSFHGISGDRNAQFMRASNLSTRFSQSADLTVVSLAYKDPTYSFVVLMPSGDFGEWRASLTGDKLQLALGSLHMGKINLELPKFKIESETDGNTALRMLGVTRIFEGSANLSGISDGGLVVSKIVHKAVLEVSEEGTEAAAATAVIMTRCRPAPPLKLVFDRPFLYAVVKGNDILFVGQHA</sequence>
<dbReference type="EMBL" id="BTRK01000005">
    <property type="protein sequence ID" value="GMR56121.1"/>
    <property type="molecule type" value="Genomic_DNA"/>
</dbReference>
<feature type="domain" description="Serpin" evidence="3">
    <location>
        <begin position="8"/>
        <end position="355"/>
    </location>
</feature>
<dbReference type="InterPro" id="IPR036186">
    <property type="entry name" value="Serpin_sf"/>
</dbReference>
<organism evidence="4 5">
    <name type="scientific">Pristionchus mayeri</name>
    <dbReference type="NCBI Taxonomy" id="1317129"/>
    <lineage>
        <taxon>Eukaryota</taxon>
        <taxon>Metazoa</taxon>
        <taxon>Ecdysozoa</taxon>
        <taxon>Nematoda</taxon>
        <taxon>Chromadorea</taxon>
        <taxon>Rhabditida</taxon>
        <taxon>Rhabditina</taxon>
        <taxon>Diplogasteromorpha</taxon>
        <taxon>Diplogasteroidea</taxon>
        <taxon>Neodiplogasteridae</taxon>
        <taxon>Pristionchus</taxon>
    </lineage>
</organism>
<dbReference type="PANTHER" id="PTHR11461">
    <property type="entry name" value="SERINE PROTEASE INHIBITOR, SERPIN"/>
    <property type="match status" value="1"/>
</dbReference>
<evidence type="ECO:0000259" key="3">
    <source>
        <dbReference type="SMART" id="SM00093"/>
    </source>
</evidence>
<dbReference type="Gene3D" id="2.30.39.10">
    <property type="entry name" value="Alpha-1-antitrypsin, domain 1"/>
    <property type="match status" value="1"/>
</dbReference>
<dbReference type="InterPro" id="IPR042178">
    <property type="entry name" value="Serpin_sf_1"/>
</dbReference>
<dbReference type="InterPro" id="IPR023796">
    <property type="entry name" value="Serpin_dom"/>
</dbReference>
<evidence type="ECO:0000313" key="5">
    <source>
        <dbReference type="Proteomes" id="UP001328107"/>
    </source>
</evidence>
<evidence type="ECO:0000313" key="4">
    <source>
        <dbReference type="EMBL" id="GMR56121.1"/>
    </source>
</evidence>
<dbReference type="Gene3D" id="3.30.497.10">
    <property type="entry name" value="Antithrombin, subunit I, domain 2"/>
    <property type="match status" value="1"/>
</dbReference>
<comment type="similarity">
    <text evidence="1 2">Belongs to the serpin family.</text>
</comment>
<proteinExistence type="inferred from homology"/>
<protein>
    <recommendedName>
        <fullName evidence="3">Serpin domain-containing protein</fullName>
    </recommendedName>
</protein>
<evidence type="ECO:0000256" key="1">
    <source>
        <dbReference type="ARBA" id="ARBA00009500"/>
    </source>
</evidence>
<accession>A0AAN5D3G4</accession>
<dbReference type="GO" id="GO:0005615">
    <property type="term" value="C:extracellular space"/>
    <property type="evidence" value="ECO:0007669"/>
    <property type="project" value="InterPro"/>
</dbReference>
<dbReference type="Pfam" id="PF00079">
    <property type="entry name" value="Serpin"/>
    <property type="match status" value="1"/>
</dbReference>
<evidence type="ECO:0000256" key="2">
    <source>
        <dbReference type="RuleBase" id="RU000411"/>
    </source>
</evidence>
<comment type="caution">
    <text evidence="4">The sequence shown here is derived from an EMBL/GenBank/DDBJ whole genome shotgun (WGS) entry which is preliminary data.</text>
</comment>
<dbReference type="InterPro" id="IPR042185">
    <property type="entry name" value="Serpin_sf_2"/>
</dbReference>
<dbReference type="Proteomes" id="UP001328107">
    <property type="component" value="Unassembled WGS sequence"/>
</dbReference>
<gene>
    <name evidence="4" type="ORF">PMAYCL1PPCAC_26316</name>
</gene>
<dbReference type="PANTHER" id="PTHR11461:SF211">
    <property type="entry name" value="GH10112P-RELATED"/>
    <property type="match status" value="1"/>
</dbReference>
<dbReference type="SMART" id="SM00093">
    <property type="entry name" value="SERPIN"/>
    <property type="match status" value="1"/>
</dbReference>
<dbReference type="CDD" id="cd00172">
    <property type="entry name" value="serpin"/>
    <property type="match status" value="1"/>
</dbReference>
<reference evidence="5" key="1">
    <citation type="submission" date="2022-10" db="EMBL/GenBank/DDBJ databases">
        <title>Genome assembly of Pristionchus species.</title>
        <authorList>
            <person name="Yoshida K."/>
            <person name="Sommer R.J."/>
        </authorList>
    </citation>
    <scope>NUCLEOTIDE SEQUENCE [LARGE SCALE GENOMIC DNA]</scope>
    <source>
        <strain evidence="5">RS5460</strain>
    </source>
</reference>
<feature type="non-terminal residue" evidence="4">
    <location>
        <position position="1"/>
    </location>
</feature>
<dbReference type="AlphaFoldDB" id="A0AAN5D3G4"/>
<dbReference type="InterPro" id="IPR023795">
    <property type="entry name" value="Serpin_CS"/>
</dbReference>
<keyword evidence="5" id="KW-1185">Reference proteome</keyword>